<evidence type="ECO:0000313" key="2">
    <source>
        <dbReference type="Proteomes" id="UP000887458"/>
    </source>
</evidence>
<reference evidence="1 2" key="2">
    <citation type="journal article" date="2022" name="Mol. Biol. Evol.">
        <title>Comparative Genomics Reveals Insights into the Divergent Evolution of Astigmatic Mites and Household Pest Adaptations.</title>
        <authorList>
            <person name="Xiong Q."/>
            <person name="Wan A.T."/>
            <person name="Liu X."/>
            <person name="Fung C.S."/>
            <person name="Xiao X."/>
            <person name="Malainual N."/>
            <person name="Hou J."/>
            <person name="Wang L."/>
            <person name="Wang M."/>
            <person name="Yang K.Y."/>
            <person name="Cui Y."/>
            <person name="Leung E.L."/>
            <person name="Nong W."/>
            <person name="Shin S.K."/>
            <person name="Au S.W."/>
            <person name="Jeong K.Y."/>
            <person name="Chew F.T."/>
            <person name="Hui J.H."/>
            <person name="Leung T.F."/>
            <person name="Tungtrongchitr A."/>
            <person name="Zhong N."/>
            <person name="Liu Z."/>
            <person name="Tsui S.K."/>
        </authorList>
    </citation>
    <scope>NUCLEOTIDE SEQUENCE [LARGE SCALE GENOMIC DNA]</scope>
    <source>
        <strain evidence="1">Derp</strain>
    </source>
</reference>
<keyword evidence="2" id="KW-1185">Reference proteome</keyword>
<comment type="caution">
    <text evidence="1">The sequence shown here is derived from an EMBL/GenBank/DDBJ whole genome shotgun (WGS) entry which is preliminary data.</text>
</comment>
<proteinExistence type="predicted"/>
<sequence>MNLICRNSKQQHLTLILVKIIANNWKSDIIILYNKRRIHVHHNYFFKRNFIFRENMTRAYQIT</sequence>
<accession>A0ABQ8J2E2</accession>
<dbReference type="EMBL" id="NJHN03000088">
    <property type="protein sequence ID" value="KAH9416682.1"/>
    <property type="molecule type" value="Genomic_DNA"/>
</dbReference>
<organism evidence="1 2">
    <name type="scientific">Dermatophagoides pteronyssinus</name>
    <name type="common">European house dust mite</name>
    <dbReference type="NCBI Taxonomy" id="6956"/>
    <lineage>
        <taxon>Eukaryota</taxon>
        <taxon>Metazoa</taxon>
        <taxon>Ecdysozoa</taxon>
        <taxon>Arthropoda</taxon>
        <taxon>Chelicerata</taxon>
        <taxon>Arachnida</taxon>
        <taxon>Acari</taxon>
        <taxon>Acariformes</taxon>
        <taxon>Sarcoptiformes</taxon>
        <taxon>Astigmata</taxon>
        <taxon>Psoroptidia</taxon>
        <taxon>Analgoidea</taxon>
        <taxon>Pyroglyphidae</taxon>
        <taxon>Dermatophagoidinae</taxon>
        <taxon>Dermatophagoides</taxon>
    </lineage>
</organism>
<gene>
    <name evidence="1" type="ORF">DERP_012150</name>
</gene>
<evidence type="ECO:0000313" key="1">
    <source>
        <dbReference type="EMBL" id="KAH9416682.1"/>
    </source>
</evidence>
<name>A0ABQ8J2E2_DERPT</name>
<protein>
    <submittedName>
        <fullName evidence="1">Uncharacterized protein</fullName>
    </submittedName>
</protein>
<dbReference type="Proteomes" id="UP000887458">
    <property type="component" value="Unassembled WGS sequence"/>
</dbReference>
<reference evidence="1 2" key="1">
    <citation type="journal article" date="2018" name="J. Allergy Clin. Immunol.">
        <title>High-quality assembly of Dermatophagoides pteronyssinus genome and transcriptome reveals a wide range of novel allergens.</title>
        <authorList>
            <person name="Liu X.Y."/>
            <person name="Yang K.Y."/>
            <person name="Wang M.Q."/>
            <person name="Kwok J.S."/>
            <person name="Zeng X."/>
            <person name="Yang Z."/>
            <person name="Xiao X.J."/>
            <person name="Lau C.P."/>
            <person name="Li Y."/>
            <person name="Huang Z.M."/>
            <person name="Ba J.G."/>
            <person name="Yim A.K."/>
            <person name="Ouyang C.Y."/>
            <person name="Ngai S.M."/>
            <person name="Chan T.F."/>
            <person name="Leung E.L."/>
            <person name="Liu L."/>
            <person name="Liu Z.G."/>
            <person name="Tsui S.K."/>
        </authorList>
    </citation>
    <scope>NUCLEOTIDE SEQUENCE [LARGE SCALE GENOMIC DNA]</scope>
    <source>
        <strain evidence="1">Derp</strain>
    </source>
</reference>